<evidence type="ECO:0000259" key="3">
    <source>
        <dbReference type="PROSITE" id="PS51497"/>
    </source>
</evidence>
<dbReference type="Proteomes" id="UP001623348">
    <property type="component" value="Unassembled WGS sequence"/>
</dbReference>
<dbReference type="CDD" id="cd14315">
    <property type="entry name" value="UBA1_UBAP1"/>
    <property type="match status" value="1"/>
</dbReference>
<dbReference type="InterPro" id="IPR005135">
    <property type="entry name" value="Endo/exonuclease/phosphatase"/>
</dbReference>
<evidence type="ECO:0000313" key="5">
    <source>
        <dbReference type="Proteomes" id="UP001623348"/>
    </source>
</evidence>
<dbReference type="PANTHER" id="PTHR15960:SF2">
    <property type="entry name" value="UBIQUITIN-ASSOCIATED PROTEIN 1"/>
    <property type="match status" value="1"/>
</dbReference>
<dbReference type="InterPro" id="IPR015940">
    <property type="entry name" value="UBA"/>
</dbReference>
<reference evidence="4 5" key="1">
    <citation type="submission" date="2024-06" db="EMBL/GenBank/DDBJ databases">
        <title>The draft genome of Grus japonensis, version 3.</title>
        <authorList>
            <person name="Nabeshima K."/>
            <person name="Suzuki S."/>
            <person name="Onuma M."/>
        </authorList>
    </citation>
    <scope>NUCLEOTIDE SEQUENCE [LARGE SCALE GENOMIC DNA]</scope>
    <source>
        <strain evidence="4 5">451A</strain>
    </source>
</reference>
<feature type="domain" description="UMA" evidence="3">
    <location>
        <begin position="1"/>
        <end position="40"/>
    </location>
</feature>
<dbReference type="InterPro" id="IPR036691">
    <property type="entry name" value="Endo/exonu/phosph_ase_sf"/>
</dbReference>
<keyword evidence="5" id="KW-1185">Reference proteome</keyword>
<dbReference type="InterPro" id="IPR009060">
    <property type="entry name" value="UBA-like_sf"/>
</dbReference>
<dbReference type="InterPro" id="IPR023340">
    <property type="entry name" value="UMA"/>
</dbReference>
<proteinExistence type="predicted"/>
<dbReference type="Gene3D" id="1.10.8.10">
    <property type="entry name" value="DNA helicase RuvA subunit, C-terminal domain"/>
    <property type="match status" value="1"/>
</dbReference>
<gene>
    <name evidence="4" type="ORF">GRJ2_003170500</name>
</gene>
<dbReference type="Pfam" id="PF14529">
    <property type="entry name" value="Exo_endo_phos_2"/>
    <property type="match status" value="1"/>
</dbReference>
<name>A0ABC9YBP3_GRUJA</name>
<dbReference type="Pfam" id="PF22567">
    <property type="entry name" value="UBA_9"/>
    <property type="match status" value="1"/>
</dbReference>
<evidence type="ECO:0000313" key="4">
    <source>
        <dbReference type="EMBL" id="GAB0207049.1"/>
    </source>
</evidence>
<feature type="region of interest" description="Disordered" evidence="1">
    <location>
        <begin position="491"/>
        <end position="525"/>
    </location>
</feature>
<comment type="caution">
    <text evidence="4">The sequence shown here is derived from an EMBL/GenBank/DDBJ whole genome shotgun (WGS) entry which is preliminary data.</text>
</comment>
<dbReference type="PROSITE" id="PS50030">
    <property type="entry name" value="UBA"/>
    <property type="match status" value="1"/>
</dbReference>
<dbReference type="PANTHER" id="PTHR15960">
    <property type="entry name" value="LD44032P"/>
    <property type="match status" value="1"/>
</dbReference>
<evidence type="ECO:0000256" key="1">
    <source>
        <dbReference type="SAM" id="MobiDB-lite"/>
    </source>
</evidence>
<dbReference type="Gene3D" id="3.60.10.10">
    <property type="entry name" value="Endonuclease/exonuclease/phosphatase"/>
    <property type="match status" value="1"/>
</dbReference>
<feature type="domain" description="UBA" evidence="2">
    <location>
        <begin position="281"/>
        <end position="322"/>
    </location>
</feature>
<organism evidence="4 5">
    <name type="scientific">Grus japonensis</name>
    <name type="common">Japanese crane</name>
    <name type="synonym">Red-crowned crane</name>
    <dbReference type="NCBI Taxonomy" id="30415"/>
    <lineage>
        <taxon>Eukaryota</taxon>
        <taxon>Metazoa</taxon>
        <taxon>Chordata</taxon>
        <taxon>Craniata</taxon>
        <taxon>Vertebrata</taxon>
        <taxon>Euteleostomi</taxon>
        <taxon>Archelosauria</taxon>
        <taxon>Archosauria</taxon>
        <taxon>Dinosauria</taxon>
        <taxon>Saurischia</taxon>
        <taxon>Theropoda</taxon>
        <taxon>Coelurosauria</taxon>
        <taxon>Aves</taxon>
        <taxon>Neognathae</taxon>
        <taxon>Neoaves</taxon>
        <taxon>Gruiformes</taxon>
        <taxon>Gruidae</taxon>
        <taxon>Grus</taxon>
    </lineage>
</organism>
<dbReference type="InterPro" id="IPR038870">
    <property type="entry name" value="UBAP1"/>
</dbReference>
<dbReference type="SUPFAM" id="SSF46934">
    <property type="entry name" value="UBA-like"/>
    <property type="match status" value="1"/>
</dbReference>
<protein>
    <submittedName>
        <fullName evidence="4">Ubiquitin-associated protein 1</fullName>
    </submittedName>
</protein>
<evidence type="ECO:0000259" key="2">
    <source>
        <dbReference type="PROSITE" id="PS50030"/>
    </source>
</evidence>
<sequence length="525" mass="57642">MGDKFKTPAKVGLPIGFCLPDSSQLVREAQYDFSLEKKTIEWAEDIKKIKAAQREAECKSEVLGNSKAAPEVSNKMGFSEGPCPEAMPPPINPILASLKHNNILTPTPANSSAVKQKVLSPPCPKADFNPADFECEEDPFDKLELKTIDDKEELKNILEIHVGTTGPIVAQLLDNTLPKGGSESVLQNEEVLASIERATLDFKPLHKPNGFITVPQLGNCEKMSLSSKVSLSPIASVHPDYKETEIPVVMHQNFSVSKVANNTSRTKQSDGPAPELQRVLSTTERECIETVVNMGYLPENVLKAMKKKGQNIDQVLDYLFAHGQLCDKGFDPLLVEAALEMYQCSEEKELREASKSTALVLMGDFNLPDVNWEHHTADTSRSRSFLKHLDDNFLVQLLKEPTRKGALLDLLLVNREGLVGEVAIGGCLGHSDHEVVEFKIFGDRRKTATKTSTLDMGRADFRLLRELVSQIPWETALEGIGVHQCWSLLKGPPPKSSGTGDSKMPQVKQVGQKAGLAEQGSSSRA</sequence>
<dbReference type="EMBL" id="BAAFJT010000155">
    <property type="protein sequence ID" value="GAB0207049.1"/>
    <property type="molecule type" value="Genomic_DNA"/>
</dbReference>
<dbReference type="AlphaFoldDB" id="A0ABC9YBP3"/>
<dbReference type="PROSITE" id="PS51497">
    <property type="entry name" value="UMA"/>
    <property type="match status" value="1"/>
</dbReference>
<accession>A0ABC9YBP3</accession>
<dbReference type="SUPFAM" id="SSF56219">
    <property type="entry name" value="DNase I-like"/>
    <property type="match status" value="1"/>
</dbReference>